<dbReference type="PANTHER" id="PTHR32309">
    <property type="entry name" value="TYROSINE-PROTEIN KINASE"/>
    <property type="match status" value="1"/>
</dbReference>
<evidence type="ECO:0000256" key="2">
    <source>
        <dbReference type="SAM" id="Phobius"/>
    </source>
</evidence>
<feature type="transmembrane region" description="Helical" evidence="2">
    <location>
        <begin position="422"/>
        <end position="443"/>
    </location>
</feature>
<feature type="coiled-coil region" evidence="1">
    <location>
        <begin position="168"/>
        <end position="238"/>
    </location>
</feature>
<evidence type="ECO:0000313" key="4">
    <source>
        <dbReference type="Proteomes" id="UP000809349"/>
    </source>
</evidence>
<gene>
    <name evidence="3" type="ORF">I4X03_020880</name>
</gene>
<evidence type="ECO:0000313" key="3">
    <source>
        <dbReference type="EMBL" id="MBZ2209732.1"/>
    </source>
</evidence>
<accession>A0ABS7SUX9</accession>
<comment type="caution">
    <text evidence="3">The sequence shown here is derived from an EMBL/GenBank/DDBJ whole genome shotgun (WGS) entry which is preliminary data.</text>
</comment>
<keyword evidence="2" id="KW-0472">Membrane</keyword>
<evidence type="ECO:0000256" key="1">
    <source>
        <dbReference type="SAM" id="Coils"/>
    </source>
</evidence>
<name>A0ABS7SUX9_9BURK</name>
<dbReference type="PANTHER" id="PTHR32309:SF13">
    <property type="entry name" value="FERRIC ENTEROBACTIN TRANSPORT PROTEIN FEPE"/>
    <property type="match status" value="1"/>
</dbReference>
<organism evidence="3 4">
    <name type="scientific">Massilia soli</name>
    <dbReference type="NCBI Taxonomy" id="2792854"/>
    <lineage>
        <taxon>Bacteria</taxon>
        <taxon>Pseudomonadati</taxon>
        <taxon>Pseudomonadota</taxon>
        <taxon>Betaproteobacteria</taxon>
        <taxon>Burkholderiales</taxon>
        <taxon>Oxalobacteraceae</taxon>
        <taxon>Telluria group</taxon>
        <taxon>Massilia</taxon>
    </lineage>
</organism>
<dbReference type="RefSeq" id="WP_223470290.1">
    <property type="nucleotide sequence ID" value="NZ_JAFBIL020000009.1"/>
</dbReference>
<proteinExistence type="predicted"/>
<keyword evidence="4" id="KW-1185">Reference proteome</keyword>
<dbReference type="NCBIfam" id="TIGR03007">
    <property type="entry name" value="pepcterm_ChnLen"/>
    <property type="match status" value="1"/>
</dbReference>
<keyword evidence="1" id="KW-0175">Coiled coil</keyword>
<protein>
    <submittedName>
        <fullName evidence="3">Chain length-determining protein</fullName>
    </submittedName>
</protein>
<dbReference type="InterPro" id="IPR014345">
    <property type="entry name" value="XrtA_polysacc_chain"/>
</dbReference>
<reference evidence="3 4" key="1">
    <citation type="submission" date="2021-08" db="EMBL/GenBank/DDBJ databases">
        <title>Massilia sp. R798.</title>
        <authorList>
            <person name="Baek J.H."/>
            <person name="Jung H.S."/>
            <person name="Kim K.R."/>
            <person name="Jeon C.O."/>
        </authorList>
    </citation>
    <scope>NUCLEOTIDE SEQUENCE [LARGE SCALE GENOMIC DNA]</scope>
    <source>
        <strain evidence="3 4">R798</strain>
    </source>
</reference>
<keyword evidence="2" id="KW-0812">Transmembrane</keyword>
<sequence length="508" mass="56433">MEDFISQLLSSIRGIWKYRWHAVAVAWLVAMGGWIKAYSMPDEYQTTARVFVDTQTILKPLLSNMTSVPNVEQQVAIMSRTLLSRPNVERVMRMVDLDVRATTAREHEKQVEQLMSKIKITGTAAYDIYAISYQDNNPKLVRDVVQSLLTIFVEGSFKGKRGDSQKAVQFIDEQIKNYEDRLIAAENMVKEFKLRNSTLLPRQGVDYGAQLAIAADHLSAARLELLEAEQARAAIKAQVTGDALLLSIEQRPAALPNPEIDTRIAAINKSLDALRLQYTEQHPDILSARRLLAQLEARKVEDNKLKMSDGDAGRNYSPMLQQLKVALTEADARVAAMTARVNEYTVRHARLLAQSNAVPEVESQLAQLNRDYEINKDNYEKLIGRREAAKLSGDLSSTTEMMSFKIIDPPTMPIAPIGPNRLLFYSIAFLAALVAGPGVALLISQSRPAFLGPGVMREITGLPVLGTVSMNWTEAETIKRRRGQYLFATAIAGLAAMYGAMIASALLK</sequence>
<keyword evidence="2" id="KW-1133">Transmembrane helix</keyword>
<dbReference type="Proteomes" id="UP000809349">
    <property type="component" value="Unassembled WGS sequence"/>
</dbReference>
<dbReference type="InterPro" id="IPR050445">
    <property type="entry name" value="Bact_polysacc_biosynth/exp"/>
</dbReference>
<dbReference type="EMBL" id="JAFBIL020000009">
    <property type="protein sequence ID" value="MBZ2209732.1"/>
    <property type="molecule type" value="Genomic_DNA"/>
</dbReference>
<feature type="transmembrane region" description="Helical" evidence="2">
    <location>
        <begin position="485"/>
        <end position="507"/>
    </location>
</feature>